<sequence>MAVSTIRPVDHRHRPSFLLSLILIVIFPILASTNAPKTDHADAYAKKSEDNSELSKNLREEESKVSTVDESESKIKSSGDQRDKQSIKSTNSPALNKFLDDVLKAQNDLRWIDQTVQSVNREKKRRKEVHLFPMYDKETTDDQIPKDWSKPKDLCSLSDWLNSDKNPRNEQDKSGDRWIHDYKVDQKSRFNTTQNTLNLDGESSSKADARDQRRNEPKKGDAPSLESLKETILELKKSLNESEKKQRGNSKSADESSAEEEEQREPRDKHRRDVNDEVEST</sequence>
<name>A0AA40FP85_9HYME</name>
<feature type="compositionally biased region" description="Basic and acidic residues" evidence="1">
    <location>
        <begin position="165"/>
        <end position="178"/>
    </location>
</feature>
<protein>
    <submittedName>
        <fullName evidence="3">Uncharacterized protein</fullName>
    </submittedName>
</protein>
<evidence type="ECO:0000256" key="1">
    <source>
        <dbReference type="SAM" id="MobiDB-lite"/>
    </source>
</evidence>
<feature type="compositionally biased region" description="Basic and acidic residues" evidence="1">
    <location>
        <begin position="38"/>
        <end position="50"/>
    </location>
</feature>
<feature type="compositionally biased region" description="Basic and acidic residues" evidence="1">
    <location>
        <begin position="203"/>
        <end position="246"/>
    </location>
</feature>
<comment type="caution">
    <text evidence="3">The sequence shown here is derived from an EMBL/GenBank/DDBJ whole genome shotgun (WGS) entry which is preliminary data.</text>
</comment>
<keyword evidence="4" id="KW-1185">Reference proteome</keyword>
<feature type="compositionally biased region" description="Basic and acidic residues" evidence="1">
    <location>
        <begin position="71"/>
        <end position="86"/>
    </location>
</feature>
<evidence type="ECO:0000256" key="2">
    <source>
        <dbReference type="SAM" id="SignalP"/>
    </source>
</evidence>
<gene>
    <name evidence="3" type="ORF">K0M31_009693</name>
</gene>
<reference evidence="3" key="1">
    <citation type="submission" date="2021-10" db="EMBL/GenBank/DDBJ databases">
        <title>Melipona bicolor Genome sequencing and assembly.</title>
        <authorList>
            <person name="Araujo N.S."/>
            <person name="Arias M.C."/>
        </authorList>
    </citation>
    <scope>NUCLEOTIDE SEQUENCE</scope>
    <source>
        <strain evidence="3">USP_2M_L1-L4_2017</strain>
        <tissue evidence="3">Whole body</tissue>
    </source>
</reference>
<dbReference type="EMBL" id="JAHYIQ010000023">
    <property type="protein sequence ID" value="KAK1122474.1"/>
    <property type="molecule type" value="Genomic_DNA"/>
</dbReference>
<feature type="chain" id="PRO_5041288749" evidence="2">
    <location>
        <begin position="32"/>
        <end position="281"/>
    </location>
</feature>
<accession>A0AA40FP85</accession>
<feature type="region of interest" description="Disordered" evidence="1">
    <location>
        <begin position="159"/>
        <end position="178"/>
    </location>
</feature>
<proteinExistence type="predicted"/>
<feature type="region of interest" description="Disordered" evidence="1">
    <location>
        <begin position="38"/>
        <end position="91"/>
    </location>
</feature>
<dbReference type="AlphaFoldDB" id="A0AA40FP85"/>
<evidence type="ECO:0000313" key="4">
    <source>
        <dbReference type="Proteomes" id="UP001177670"/>
    </source>
</evidence>
<feature type="signal peptide" evidence="2">
    <location>
        <begin position="1"/>
        <end position="31"/>
    </location>
</feature>
<keyword evidence="2" id="KW-0732">Signal</keyword>
<feature type="compositionally biased region" description="Polar residues" evidence="1">
    <location>
        <begin position="189"/>
        <end position="202"/>
    </location>
</feature>
<organism evidence="3 4">
    <name type="scientific">Melipona bicolor</name>
    <dbReference type="NCBI Taxonomy" id="60889"/>
    <lineage>
        <taxon>Eukaryota</taxon>
        <taxon>Metazoa</taxon>
        <taxon>Ecdysozoa</taxon>
        <taxon>Arthropoda</taxon>
        <taxon>Hexapoda</taxon>
        <taxon>Insecta</taxon>
        <taxon>Pterygota</taxon>
        <taxon>Neoptera</taxon>
        <taxon>Endopterygota</taxon>
        <taxon>Hymenoptera</taxon>
        <taxon>Apocrita</taxon>
        <taxon>Aculeata</taxon>
        <taxon>Apoidea</taxon>
        <taxon>Anthophila</taxon>
        <taxon>Apidae</taxon>
        <taxon>Melipona</taxon>
    </lineage>
</organism>
<feature type="region of interest" description="Disordered" evidence="1">
    <location>
        <begin position="189"/>
        <end position="281"/>
    </location>
</feature>
<dbReference type="Proteomes" id="UP001177670">
    <property type="component" value="Unassembled WGS sequence"/>
</dbReference>
<evidence type="ECO:0000313" key="3">
    <source>
        <dbReference type="EMBL" id="KAK1122474.1"/>
    </source>
</evidence>
<feature type="compositionally biased region" description="Basic and acidic residues" evidence="1">
    <location>
        <begin position="264"/>
        <end position="275"/>
    </location>
</feature>